<evidence type="ECO:0000256" key="11">
    <source>
        <dbReference type="ARBA" id="ARBA00022692"/>
    </source>
</evidence>
<evidence type="ECO:0000256" key="12">
    <source>
        <dbReference type="ARBA" id="ARBA00022695"/>
    </source>
</evidence>
<evidence type="ECO:0000256" key="9">
    <source>
        <dbReference type="ARBA" id="ARBA00022516"/>
    </source>
</evidence>
<proteinExistence type="inferred from homology"/>
<evidence type="ECO:0000256" key="10">
    <source>
        <dbReference type="ARBA" id="ARBA00022679"/>
    </source>
</evidence>
<evidence type="ECO:0000256" key="18">
    <source>
        <dbReference type="RuleBase" id="RU003938"/>
    </source>
</evidence>
<dbReference type="InterPro" id="IPR000374">
    <property type="entry name" value="PC_trans"/>
</dbReference>
<feature type="transmembrane region" description="Helical" evidence="19">
    <location>
        <begin position="66"/>
        <end position="89"/>
    </location>
</feature>
<dbReference type="PANTHER" id="PTHR46382:SF1">
    <property type="entry name" value="PHOSPHATIDATE CYTIDYLYLTRANSFERASE"/>
    <property type="match status" value="1"/>
</dbReference>
<accession>A0ABW3FKZ6</accession>
<evidence type="ECO:0000256" key="6">
    <source>
        <dbReference type="ARBA" id="ARBA00012487"/>
    </source>
</evidence>
<keyword evidence="10 18" id="KW-0808">Transferase</keyword>
<keyword evidence="21" id="KW-1185">Reference proteome</keyword>
<evidence type="ECO:0000313" key="20">
    <source>
        <dbReference type="EMBL" id="MFD0917504.1"/>
    </source>
</evidence>
<comment type="catalytic activity">
    <reaction evidence="1 18">
        <text>a 1,2-diacyl-sn-glycero-3-phosphate + CTP + H(+) = a CDP-1,2-diacyl-sn-glycerol + diphosphate</text>
        <dbReference type="Rhea" id="RHEA:16229"/>
        <dbReference type="ChEBI" id="CHEBI:15378"/>
        <dbReference type="ChEBI" id="CHEBI:33019"/>
        <dbReference type="ChEBI" id="CHEBI:37563"/>
        <dbReference type="ChEBI" id="CHEBI:58332"/>
        <dbReference type="ChEBI" id="CHEBI:58608"/>
        <dbReference type="EC" id="2.7.7.41"/>
    </reaction>
</comment>
<keyword evidence="15 19" id="KW-0472">Membrane</keyword>
<feature type="transmembrane region" description="Helical" evidence="19">
    <location>
        <begin position="28"/>
        <end position="59"/>
    </location>
</feature>
<evidence type="ECO:0000256" key="2">
    <source>
        <dbReference type="ARBA" id="ARBA00004651"/>
    </source>
</evidence>
<dbReference type="EMBL" id="JBHTJV010000013">
    <property type="protein sequence ID" value="MFD0917504.1"/>
    <property type="molecule type" value="Genomic_DNA"/>
</dbReference>
<evidence type="ECO:0000313" key="21">
    <source>
        <dbReference type="Proteomes" id="UP001597101"/>
    </source>
</evidence>
<dbReference type="PANTHER" id="PTHR46382">
    <property type="entry name" value="PHOSPHATIDATE CYTIDYLYLTRANSFERASE"/>
    <property type="match status" value="1"/>
</dbReference>
<evidence type="ECO:0000256" key="1">
    <source>
        <dbReference type="ARBA" id="ARBA00001698"/>
    </source>
</evidence>
<keyword evidence="11 18" id="KW-0812">Transmembrane</keyword>
<keyword evidence="13 19" id="KW-1133">Transmembrane helix</keyword>
<comment type="subcellular location">
    <subcellularLocation>
        <location evidence="2">Cell membrane</location>
        <topology evidence="2">Multi-pass membrane protein</topology>
    </subcellularLocation>
</comment>
<name>A0ABW3FKZ6_9HYPH</name>
<comment type="similarity">
    <text evidence="5 18">Belongs to the CDS family.</text>
</comment>
<dbReference type="Proteomes" id="UP001597101">
    <property type="component" value="Unassembled WGS sequence"/>
</dbReference>
<evidence type="ECO:0000256" key="19">
    <source>
        <dbReference type="SAM" id="Phobius"/>
    </source>
</evidence>
<evidence type="ECO:0000256" key="5">
    <source>
        <dbReference type="ARBA" id="ARBA00010185"/>
    </source>
</evidence>
<keyword evidence="16" id="KW-0594">Phospholipid biosynthesis</keyword>
<feature type="transmembrane region" description="Helical" evidence="19">
    <location>
        <begin position="140"/>
        <end position="160"/>
    </location>
</feature>
<dbReference type="RefSeq" id="WP_377213363.1">
    <property type="nucleotide sequence ID" value="NZ_JBHTJV010000013.1"/>
</dbReference>
<comment type="pathway">
    <text evidence="4">Lipid metabolism.</text>
</comment>
<comment type="caution">
    <text evidence="20">The sequence shown here is derived from an EMBL/GenBank/DDBJ whole genome shotgun (WGS) entry which is preliminary data.</text>
</comment>
<organism evidence="20 21">
    <name type="scientific">Pseudahrensia aquimaris</name>
    <dbReference type="NCBI Taxonomy" id="744461"/>
    <lineage>
        <taxon>Bacteria</taxon>
        <taxon>Pseudomonadati</taxon>
        <taxon>Pseudomonadota</taxon>
        <taxon>Alphaproteobacteria</taxon>
        <taxon>Hyphomicrobiales</taxon>
        <taxon>Ahrensiaceae</taxon>
        <taxon>Pseudahrensia</taxon>
    </lineage>
</organism>
<keyword evidence="12 18" id="KW-0548">Nucleotidyltransferase</keyword>
<sequence length="231" mass="24110">MKPTSVETPSGKPPRRKLREHSELTQRIVSALVLVGIALPLIWLGGIATWIMAAALFALCLYEWRLMTAGAGASIAALGLAYCGLTFTLPIIRDALLPDGLFLLILLFLAVIASDVFAYFSGRAIGGPKLMPSVSPNKTISGALGGLVGAVVVASVYAAIVPQVTVMTAAVGAAVLAVFSQAGDLFESGMKRRFNVKDSSQLIPGHGGFLDRVDGLLGASIPMLVYVVLTT</sequence>
<comment type="pathway">
    <text evidence="3 18">Phospholipid metabolism; CDP-diacylglycerol biosynthesis; CDP-diacylglycerol from sn-glycerol 3-phosphate: step 3/3.</text>
</comment>
<evidence type="ECO:0000256" key="15">
    <source>
        <dbReference type="ARBA" id="ARBA00023136"/>
    </source>
</evidence>
<keyword evidence="9" id="KW-0444">Lipid biosynthesis</keyword>
<protein>
    <recommendedName>
        <fullName evidence="7 18">Phosphatidate cytidylyltransferase</fullName>
        <ecNumber evidence="6 18">2.7.7.41</ecNumber>
    </recommendedName>
</protein>
<evidence type="ECO:0000256" key="3">
    <source>
        <dbReference type="ARBA" id="ARBA00005119"/>
    </source>
</evidence>
<dbReference type="GO" id="GO:0016779">
    <property type="term" value="F:nucleotidyltransferase activity"/>
    <property type="evidence" value="ECO:0007669"/>
    <property type="project" value="UniProtKB-KW"/>
</dbReference>
<keyword evidence="14" id="KW-0443">Lipid metabolism</keyword>
<evidence type="ECO:0000256" key="17">
    <source>
        <dbReference type="ARBA" id="ARBA00023264"/>
    </source>
</evidence>
<keyword evidence="8" id="KW-1003">Cell membrane</keyword>
<gene>
    <name evidence="20" type="ORF">ACFQ14_13925</name>
</gene>
<dbReference type="PROSITE" id="PS01315">
    <property type="entry name" value="CDS"/>
    <property type="match status" value="1"/>
</dbReference>
<dbReference type="EC" id="2.7.7.41" evidence="6 18"/>
<keyword evidence="17" id="KW-1208">Phospholipid metabolism</keyword>
<feature type="transmembrane region" description="Helical" evidence="19">
    <location>
        <begin position="101"/>
        <end position="120"/>
    </location>
</feature>
<evidence type="ECO:0000256" key="14">
    <source>
        <dbReference type="ARBA" id="ARBA00023098"/>
    </source>
</evidence>
<dbReference type="Pfam" id="PF01148">
    <property type="entry name" value="CTP_transf_1"/>
    <property type="match status" value="1"/>
</dbReference>
<evidence type="ECO:0000256" key="13">
    <source>
        <dbReference type="ARBA" id="ARBA00022989"/>
    </source>
</evidence>
<reference evidence="21" key="1">
    <citation type="journal article" date="2019" name="Int. J. Syst. Evol. Microbiol.">
        <title>The Global Catalogue of Microorganisms (GCM) 10K type strain sequencing project: providing services to taxonomists for standard genome sequencing and annotation.</title>
        <authorList>
            <consortium name="The Broad Institute Genomics Platform"/>
            <consortium name="The Broad Institute Genome Sequencing Center for Infectious Disease"/>
            <person name="Wu L."/>
            <person name="Ma J."/>
        </authorList>
    </citation>
    <scope>NUCLEOTIDE SEQUENCE [LARGE SCALE GENOMIC DNA]</scope>
    <source>
        <strain evidence="21">CCUG 60023</strain>
    </source>
</reference>
<evidence type="ECO:0000256" key="16">
    <source>
        <dbReference type="ARBA" id="ARBA00023209"/>
    </source>
</evidence>
<evidence type="ECO:0000256" key="4">
    <source>
        <dbReference type="ARBA" id="ARBA00005189"/>
    </source>
</evidence>
<evidence type="ECO:0000256" key="7">
    <source>
        <dbReference type="ARBA" id="ARBA00019373"/>
    </source>
</evidence>
<evidence type="ECO:0000256" key="8">
    <source>
        <dbReference type="ARBA" id="ARBA00022475"/>
    </source>
</evidence>